<dbReference type="Gene3D" id="1.10.260.40">
    <property type="entry name" value="lambda repressor-like DNA-binding domains"/>
    <property type="match status" value="1"/>
</dbReference>
<proteinExistence type="predicted"/>
<gene>
    <name evidence="1" type="ORF">SIL20_00065</name>
</gene>
<dbReference type="SUPFAM" id="SSF47413">
    <property type="entry name" value="lambda repressor-like DNA-binding domains"/>
    <property type="match status" value="1"/>
</dbReference>
<name>A0AAJ2VRE5_9ENTR</name>
<accession>A0AAJ2VRE5</accession>
<dbReference type="CDD" id="cd00093">
    <property type="entry name" value="HTH_XRE"/>
    <property type="match status" value="1"/>
</dbReference>
<protein>
    <submittedName>
        <fullName evidence="1">Helix-turn-helix transcriptional regulator</fullName>
    </submittedName>
</protein>
<dbReference type="InterPro" id="IPR010982">
    <property type="entry name" value="Lambda_DNA-bd_dom_sf"/>
</dbReference>
<dbReference type="AlphaFoldDB" id="A0AAJ2VRE5"/>
<dbReference type="InterPro" id="IPR001387">
    <property type="entry name" value="Cro/C1-type_HTH"/>
</dbReference>
<dbReference type="GO" id="GO:0003677">
    <property type="term" value="F:DNA binding"/>
    <property type="evidence" value="ECO:0007669"/>
    <property type="project" value="InterPro"/>
</dbReference>
<reference evidence="1" key="1">
    <citation type="submission" date="2023-11" db="EMBL/GenBank/DDBJ databases">
        <title>Scandinavium wanjuensis sp. nov., isolated from lettuce South Korea.</title>
        <authorList>
            <person name="Park J."/>
            <person name="Park S."/>
            <person name="Oh K.K."/>
            <person name="Cho G.S."/>
            <person name="Franz C.M.A.P."/>
        </authorList>
    </citation>
    <scope>NUCLEOTIDE SEQUENCE</scope>
    <source>
        <strain evidence="1">V105_12</strain>
    </source>
</reference>
<dbReference type="EMBL" id="JAWXRC010000003">
    <property type="protein sequence ID" value="MDX6029921.1"/>
    <property type="molecule type" value="Genomic_DNA"/>
</dbReference>
<evidence type="ECO:0000313" key="2">
    <source>
        <dbReference type="Proteomes" id="UP001282336"/>
    </source>
</evidence>
<sequence>RAVQATTRPDGEPKGPKGHSVIDFFRIPPENGAAPQNNHAKISADIALILRFIMTGYELRLWRKSLGWSRDKAAEELDVCLRSYKDYENADQVRRVIELATITLSMKDLLPVLQSKKTGKDRALTMLKNMLP</sequence>
<dbReference type="RefSeq" id="WP_319626561.1">
    <property type="nucleotide sequence ID" value="NZ_JAWXRB010000009.1"/>
</dbReference>
<evidence type="ECO:0000313" key="1">
    <source>
        <dbReference type="EMBL" id="MDX6029921.1"/>
    </source>
</evidence>
<comment type="caution">
    <text evidence="1">The sequence shown here is derived from an EMBL/GenBank/DDBJ whole genome shotgun (WGS) entry which is preliminary data.</text>
</comment>
<dbReference type="Proteomes" id="UP001282336">
    <property type="component" value="Unassembled WGS sequence"/>
</dbReference>
<feature type="non-terminal residue" evidence="1">
    <location>
        <position position="1"/>
    </location>
</feature>
<organism evidence="1 2">
    <name type="scientific">Scandinavium lactucae</name>
    <dbReference type="NCBI Taxonomy" id="3095028"/>
    <lineage>
        <taxon>Bacteria</taxon>
        <taxon>Pseudomonadati</taxon>
        <taxon>Pseudomonadota</taxon>
        <taxon>Gammaproteobacteria</taxon>
        <taxon>Enterobacterales</taxon>
        <taxon>Enterobacteriaceae</taxon>
        <taxon>Scandinavium</taxon>
    </lineage>
</organism>